<comment type="caution">
    <text evidence="2">The sequence shown here is derived from an EMBL/GenBank/DDBJ whole genome shotgun (WGS) entry which is preliminary data.</text>
</comment>
<feature type="region of interest" description="Disordered" evidence="1">
    <location>
        <begin position="1"/>
        <end position="23"/>
    </location>
</feature>
<organism evidence="2 3">
    <name type="scientific">Thermomonospora umbrina</name>
    <dbReference type="NCBI Taxonomy" id="111806"/>
    <lineage>
        <taxon>Bacteria</taxon>
        <taxon>Bacillati</taxon>
        <taxon>Actinomycetota</taxon>
        <taxon>Actinomycetes</taxon>
        <taxon>Streptosporangiales</taxon>
        <taxon>Thermomonosporaceae</taxon>
        <taxon>Thermomonospora</taxon>
    </lineage>
</organism>
<dbReference type="AlphaFoldDB" id="A0A3D9T2T5"/>
<feature type="compositionally biased region" description="Low complexity" evidence="1">
    <location>
        <begin position="9"/>
        <end position="18"/>
    </location>
</feature>
<sequence>MDESARTNTATAPPQTAPYSEAEPRHTALQELAGLLRGQGYTAKVERLHLTVTDGDEPVEVWAQRRPNDENRLWFAWAGGGPMCPADQPQDAVVAVKAALHQIPARM</sequence>
<name>A0A3D9T2T5_9ACTN</name>
<evidence type="ECO:0000256" key="1">
    <source>
        <dbReference type="SAM" id="MobiDB-lite"/>
    </source>
</evidence>
<dbReference type="RefSeq" id="WP_116025801.1">
    <property type="nucleotide sequence ID" value="NZ_QTTT01000001.1"/>
</dbReference>
<evidence type="ECO:0000313" key="3">
    <source>
        <dbReference type="Proteomes" id="UP000256661"/>
    </source>
</evidence>
<dbReference type="Proteomes" id="UP000256661">
    <property type="component" value="Unassembled WGS sequence"/>
</dbReference>
<gene>
    <name evidence="2" type="ORF">DFJ69_6231</name>
</gene>
<reference evidence="2 3" key="1">
    <citation type="submission" date="2018-08" db="EMBL/GenBank/DDBJ databases">
        <title>Sequencing the genomes of 1000 actinobacteria strains.</title>
        <authorList>
            <person name="Klenk H.-P."/>
        </authorList>
    </citation>
    <scope>NUCLEOTIDE SEQUENCE [LARGE SCALE GENOMIC DNA]</scope>
    <source>
        <strain evidence="2 3">DSM 43927</strain>
    </source>
</reference>
<dbReference type="EMBL" id="QTTT01000001">
    <property type="protein sequence ID" value="REF00674.1"/>
    <property type="molecule type" value="Genomic_DNA"/>
</dbReference>
<dbReference type="OrthoDB" id="3482512at2"/>
<evidence type="ECO:0000313" key="2">
    <source>
        <dbReference type="EMBL" id="REF00674.1"/>
    </source>
</evidence>
<protein>
    <submittedName>
        <fullName evidence="2">Uncharacterized protein</fullName>
    </submittedName>
</protein>
<accession>A0A3D9T2T5</accession>
<keyword evidence="3" id="KW-1185">Reference proteome</keyword>
<proteinExistence type="predicted"/>